<dbReference type="Pfam" id="PF06114">
    <property type="entry name" value="Peptidase_M78"/>
    <property type="match status" value="1"/>
</dbReference>
<accession>A0A7C9FSY0</accession>
<gene>
    <name evidence="3" type="ORF">GBK04_21800</name>
</gene>
<dbReference type="AlphaFoldDB" id="A0A7C9FSY0"/>
<dbReference type="Gene3D" id="1.10.10.2910">
    <property type="match status" value="1"/>
</dbReference>
<comment type="caution">
    <text evidence="3">The sequence shown here is derived from an EMBL/GenBank/DDBJ whole genome shotgun (WGS) entry which is preliminary data.</text>
</comment>
<keyword evidence="4" id="KW-1185">Reference proteome</keyword>
<sequence length="356" mass="41315">MEKFNFKILPIAREARGLTQAELTKLIPNLSQGNYSRMEKGLLAVPEDTWHEIAKKLNFLPSFFTHEKPIRDQAEYYYRKRASMPRKLQIKLEATFDILRVWIEGLLQDVDVPEFKLPPIEVKGNNSPEEIARKVRALMGLQRGPIDNLVRAIERHGIMVYFLKNAPEKFDGTTIVTQSGQRIIVINDSLSNDRKRYTIAHEFGHNVMHLPFSPILDPDRDVEREADSFASEFLMPELDIRRDLINFRFSKLGDLKAFWKVSKASLIRRAYDLKHVDKTKYTNMMIELSRAGERKVERNDVNLDSPALLQLITATYINELGYTREELSNIISISSEDFDFFLLGKEPNRAKFKIVI</sequence>
<evidence type="ECO:0000313" key="4">
    <source>
        <dbReference type="Proteomes" id="UP000479293"/>
    </source>
</evidence>
<evidence type="ECO:0000256" key="1">
    <source>
        <dbReference type="ARBA" id="ARBA00007227"/>
    </source>
</evidence>
<dbReference type="RefSeq" id="WP_152763372.1">
    <property type="nucleotide sequence ID" value="NZ_WHLY01000002.1"/>
</dbReference>
<dbReference type="PANTHER" id="PTHR43236">
    <property type="entry name" value="ANTITOXIN HIGA1"/>
    <property type="match status" value="1"/>
</dbReference>
<dbReference type="InterPro" id="IPR010359">
    <property type="entry name" value="IrrE_HExxH"/>
</dbReference>
<dbReference type="EMBL" id="WHLY01000002">
    <property type="protein sequence ID" value="MPR35912.1"/>
    <property type="molecule type" value="Genomic_DNA"/>
</dbReference>
<dbReference type="PROSITE" id="PS50943">
    <property type="entry name" value="HTH_CROC1"/>
    <property type="match status" value="1"/>
</dbReference>
<dbReference type="InterPro" id="IPR010982">
    <property type="entry name" value="Lambda_DNA-bd_dom_sf"/>
</dbReference>
<organism evidence="3 4">
    <name type="scientific">Salmonirosea aquatica</name>
    <dbReference type="NCBI Taxonomy" id="2654236"/>
    <lineage>
        <taxon>Bacteria</taxon>
        <taxon>Pseudomonadati</taxon>
        <taxon>Bacteroidota</taxon>
        <taxon>Cytophagia</taxon>
        <taxon>Cytophagales</taxon>
        <taxon>Spirosomataceae</taxon>
        <taxon>Salmonirosea</taxon>
    </lineage>
</organism>
<dbReference type="GO" id="GO:0003677">
    <property type="term" value="F:DNA binding"/>
    <property type="evidence" value="ECO:0007669"/>
    <property type="project" value="InterPro"/>
</dbReference>
<dbReference type="SUPFAM" id="SSF47413">
    <property type="entry name" value="lambda repressor-like DNA-binding domains"/>
    <property type="match status" value="1"/>
</dbReference>
<dbReference type="InterPro" id="IPR052345">
    <property type="entry name" value="Rad_response_metalloprotease"/>
</dbReference>
<evidence type="ECO:0000259" key="2">
    <source>
        <dbReference type="PROSITE" id="PS50943"/>
    </source>
</evidence>
<name>A0A7C9FSY0_9BACT</name>
<comment type="similarity">
    <text evidence="1">Belongs to the short-chain fatty acyl-CoA assimilation regulator (ScfR) family.</text>
</comment>
<dbReference type="InterPro" id="IPR001387">
    <property type="entry name" value="Cro/C1-type_HTH"/>
</dbReference>
<dbReference type="Proteomes" id="UP000479293">
    <property type="component" value="Unassembled WGS sequence"/>
</dbReference>
<protein>
    <submittedName>
        <fullName evidence="3">ImmA/IrrE family metallo-endopeptidase</fullName>
    </submittedName>
</protein>
<feature type="domain" description="HTH cro/C1-type" evidence="2">
    <location>
        <begin position="12"/>
        <end position="64"/>
    </location>
</feature>
<proteinExistence type="inferred from homology"/>
<dbReference type="PANTHER" id="PTHR43236:SF1">
    <property type="entry name" value="BLL7220 PROTEIN"/>
    <property type="match status" value="1"/>
</dbReference>
<reference evidence="3 4" key="1">
    <citation type="submission" date="2019-10" db="EMBL/GenBank/DDBJ databases">
        <title>Draft Genome Sequence of Cytophagaceae sp. SJW1-29.</title>
        <authorList>
            <person name="Choi A."/>
        </authorList>
    </citation>
    <scope>NUCLEOTIDE SEQUENCE [LARGE SCALE GENOMIC DNA]</scope>
    <source>
        <strain evidence="3 4">SJW1-29</strain>
    </source>
</reference>
<dbReference type="CDD" id="cd00093">
    <property type="entry name" value="HTH_XRE"/>
    <property type="match status" value="1"/>
</dbReference>
<evidence type="ECO:0000313" key="3">
    <source>
        <dbReference type="EMBL" id="MPR35912.1"/>
    </source>
</evidence>
<dbReference type="Gene3D" id="1.10.260.40">
    <property type="entry name" value="lambda repressor-like DNA-binding domains"/>
    <property type="match status" value="1"/>
</dbReference>